<accession>A0A1G5KBJ1</accession>
<evidence type="ECO:0000313" key="1">
    <source>
        <dbReference type="EMBL" id="SCY97983.1"/>
    </source>
</evidence>
<sequence length="115" mass="13422">MSIMAMTSQDCTTMLSGRDADVRSRFLQLWHQVRDRYEEWRYDRDVDHIETTFDQLSRRQPALLGISRSRLETDIERLIAHRGSRMDLFPPPYAGKAITGSGGQTRLVRTMVHRV</sequence>
<evidence type="ECO:0000313" key="2">
    <source>
        <dbReference type="Proteomes" id="UP000199569"/>
    </source>
</evidence>
<keyword evidence="2" id="KW-1185">Reference proteome</keyword>
<dbReference type="AlphaFoldDB" id="A0A1G5KBJ1"/>
<name>A0A1G5KBJ1_9HYPH</name>
<dbReference type="Proteomes" id="UP000199569">
    <property type="component" value="Unassembled WGS sequence"/>
</dbReference>
<gene>
    <name evidence="1" type="ORF">SAMN02927923_03192</name>
</gene>
<organism evidence="1 2">
    <name type="scientific">Microvirga guangxiensis</name>
    <dbReference type="NCBI Taxonomy" id="549386"/>
    <lineage>
        <taxon>Bacteria</taxon>
        <taxon>Pseudomonadati</taxon>
        <taxon>Pseudomonadota</taxon>
        <taxon>Alphaproteobacteria</taxon>
        <taxon>Hyphomicrobiales</taxon>
        <taxon>Methylobacteriaceae</taxon>
        <taxon>Microvirga</taxon>
    </lineage>
</organism>
<proteinExistence type="predicted"/>
<dbReference type="EMBL" id="FMVJ01000009">
    <property type="protein sequence ID" value="SCY97983.1"/>
    <property type="molecule type" value="Genomic_DNA"/>
</dbReference>
<dbReference type="STRING" id="549386.SAMN02927923_03192"/>
<protein>
    <submittedName>
        <fullName evidence="1">Uncharacterized protein</fullName>
    </submittedName>
</protein>
<reference evidence="1 2" key="1">
    <citation type="submission" date="2016-10" db="EMBL/GenBank/DDBJ databases">
        <authorList>
            <person name="de Groot N.N."/>
        </authorList>
    </citation>
    <scope>NUCLEOTIDE SEQUENCE [LARGE SCALE GENOMIC DNA]</scope>
    <source>
        <strain evidence="1 2">CGMCC 1.7666</strain>
    </source>
</reference>